<dbReference type="EMBL" id="CP074371">
    <property type="protein sequence ID" value="QVI24296.1"/>
    <property type="molecule type" value="Genomic_DNA"/>
</dbReference>
<dbReference type="Pfam" id="PF00580">
    <property type="entry name" value="UvrD-helicase"/>
    <property type="match status" value="1"/>
</dbReference>
<protein>
    <submittedName>
        <fullName evidence="9">DEAD/DEAH box helicase</fullName>
    </submittedName>
</protein>
<dbReference type="InterPro" id="IPR014016">
    <property type="entry name" value="UvrD-like_ATP-bd"/>
</dbReference>
<keyword evidence="1 7" id="KW-0547">Nucleotide-binding</keyword>
<sequence>MQAEKALAAVGPLSTRARNVLSGMLAEGRRGWHLLVRDSQPLASRGADAFLIGTGGVFGLVFDDVVPETPTARGIEAHAEQLFADLPVGNHRNVFVPETIELVLVVAPHGRLRAADGLRRVTELDYRSLFGSEARLDRGVAGRIAELVAARRHGYTLLSLDRPQAQVDSGEVGLIGTEHLVEGDRVRALAKPFPTWMTFLDPDQRALVAKNYNGPARIAGPAGSGKTVVALHRMARRARRTTGKLLFTTFVRNLPRCQEQGFAQLAPGAMHRTEFKNLHSWAREFLDQRGEPSEMKLVQADNAFNLAWSRVGSRGLLAEIEPDNRYWREEIDRLIKGRGIHDFDEYAGLDRRGRNGRLVRSARNAVWDLLTEYEQIRRRRPFLDSNDLIADALIELEKNPLEELYDMVVVDEVQDMSVLGLRLVHALTGDAPNALLLVGDGQQKIYAGGWRLSDAGIPIVGRGEVLRVNYRNCEAVLALAASLEGKTRVDNLDGDAGTALSRSGGALPGGTAERWSGSDSDVEEQVRIQLDRITVQGIPLSATALLTLTNYDADRFRAALRRWQVPFRNLEDYTGADEDMIKIGTVYRAKGLDFRAVLHPFFEKALPAEPLTDAERDRAELVINQRFVAVTRAREYVWLGTVER</sequence>
<reference evidence="9 10" key="1">
    <citation type="submission" date="2021-04" db="EMBL/GenBank/DDBJ databases">
        <title>Nocardia tengchongensis.</title>
        <authorList>
            <person name="Zhuang k."/>
            <person name="Ran Y."/>
            <person name="Li W."/>
        </authorList>
    </citation>
    <scope>NUCLEOTIDE SEQUENCE [LARGE SCALE GENOMIC DNA]</scope>
    <source>
        <strain evidence="9 10">CFH S0057</strain>
    </source>
</reference>
<evidence type="ECO:0000313" key="9">
    <source>
        <dbReference type="EMBL" id="QVI24296.1"/>
    </source>
</evidence>
<keyword evidence="6" id="KW-0234">DNA repair</keyword>
<dbReference type="PANTHER" id="PTHR11070:SF45">
    <property type="entry name" value="DNA 3'-5' HELICASE"/>
    <property type="match status" value="1"/>
</dbReference>
<proteinExistence type="predicted"/>
<keyword evidence="10" id="KW-1185">Reference proteome</keyword>
<accession>A0ABX8CWK5</accession>
<dbReference type="Proteomes" id="UP000683310">
    <property type="component" value="Chromosome"/>
</dbReference>
<dbReference type="PANTHER" id="PTHR11070">
    <property type="entry name" value="UVRD / RECB / PCRA DNA HELICASE FAMILY MEMBER"/>
    <property type="match status" value="1"/>
</dbReference>
<feature type="binding site" evidence="7">
    <location>
        <begin position="220"/>
        <end position="227"/>
    </location>
    <ligand>
        <name>ATP</name>
        <dbReference type="ChEBI" id="CHEBI:30616"/>
    </ligand>
</feature>
<keyword evidence="5 7" id="KW-0067">ATP-binding</keyword>
<dbReference type="Gene3D" id="3.40.50.300">
    <property type="entry name" value="P-loop containing nucleotide triphosphate hydrolases"/>
    <property type="match status" value="2"/>
</dbReference>
<feature type="domain" description="UvrD-like helicase ATP-binding" evidence="8">
    <location>
        <begin position="199"/>
        <end position="486"/>
    </location>
</feature>
<organism evidence="9 10">
    <name type="scientific">Nocardia tengchongensis</name>
    <dbReference type="NCBI Taxonomy" id="2055889"/>
    <lineage>
        <taxon>Bacteria</taxon>
        <taxon>Bacillati</taxon>
        <taxon>Actinomycetota</taxon>
        <taxon>Actinomycetes</taxon>
        <taxon>Mycobacteriales</taxon>
        <taxon>Nocardiaceae</taxon>
        <taxon>Nocardia</taxon>
    </lineage>
</organism>
<dbReference type="InterPro" id="IPR000212">
    <property type="entry name" value="DNA_helicase_UvrD/REP"/>
</dbReference>
<dbReference type="GO" id="GO:0004386">
    <property type="term" value="F:helicase activity"/>
    <property type="evidence" value="ECO:0007669"/>
    <property type="project" value="UniProtKB-KW"/>
</dbReference>
<evidence type="ECO:0000256" key="4">
    <source>
        <dbReference type="ARBA" id="ARBA00022806"/>
    </source>
</evidence>
<dbReference type="InterPro" id="IPR013986">
    <property type="entry name" value="DExx_box_DNA_helicase_dom_sf"/>
</dbReference>
<evidence type="ECO:0000256" key="5">
    <source>
        <dbReference type="ARBA" id="ARBA00022840"/>
    </source>
</evidence>
<keyword evidence="2" id="KW-0227">DNA damage</keyword>
<evidence type="ECO:0000256" key="3">
    <source>
        <dbReference type="ARBA" id="ARBA00022801"/>
    </source>
</evidence>
<name>A0ABX8CWK5_9NOCA</name>
<gene>
    <name evidence="9" type="ORF">KHQ06_16910</name>
</gene>
<keyword evidence="4 7" id="KW-0347">Helicase</keyword>
<keyword evidence="3 7" id="KW-0378">Hydrolase</keyword>
<dbReference type="PROSITE" id="PS51198">
    <property type="entry name" value="UVRD_HELICASE_ATP_BIND"/>
    <property type="match status" value="1"/>
</dbReference>
<evidence type="ECO:0000256" key="7">
    <source>
        <dbReference type="PROSITE-ProRule" id="PRU00560"/>
    </source>
</evidence>
<dbReference type="SUPFAM" id="SSF52540">
    <property type="entry name" value="P-loop containing nucleoside triphosphate hydrolases"/>
    <property type="match status" value="1"/>
</dbReference>
<evidence type="ECO:0000256" key="1">
    <source>
        <dbReference type="ARBA" id="ARBA00022741"/>
    </source>
</evidence>
<dbReference type="InterPro" id="IPR027417">
    <property type="entry name" value="P-loop_NTPase"/>
</dbReference>
<evidence type="ECO:0000256" key="2">
    <source>
        <dbReference type="ARBA" id="ARBA00022763"/>
    </source>
</evidence>
<evidence type="ECO:0000313" key="10">
    <source>
        <dbReference type="Proteomes" id="UP000683310"/>
    </source>
</evidence>
<evidence type="ECO:0000259" key="8">
    <source>
        <dbReference type="PROSITE" id="PS51198"/>
    </source>
</evidence>
<evidence type="ECO:0000256" key="6">
    <source>
        <dbReference type="ARBA" id="ARBA00023204"/>
    </source>
</evidence>
<dbReference type="Gene3D" id="1.10.10.160">
    <property type="match status" value="1"/>
</dbReference>